<dbReference type="AlphaFoldDB" id="A0A2D0N4F5"/>
<gene>
    <name evidence="1" type="ORF">CRP01_27255</name>
</gene>
<sequence length="73" mass="8110">MAKPLATKAKALTGSNHSLVELDFSILTLGSINNEEKGTFLAIYGQGYALRCKIKYFRSYAAEDYKSIALKYL</sequence>
<keyword evidence="2" id="KW-1185">Reference proteome</keyword>
<protein>
    <submittedName>
        <fullName evidence="1">Uncharacterized protein</fullName>
    </submittedName>
</protein>
<evidence type="ECO:0000313" key="2">
    <source>
        <dbReference type="Proteomes" id="UP000223913"/>
    </source>
</evidence>
<reference evidence="1 2" key="1">
    <citation type="submission" date="2017-10" db="EMBL/GenBank/DDBJ databases">
        <title>The draft genome sequence of Lewinella nigricans NBRC 102662.</title>
        <authorList>
            <person name="Wang K."/>
        </authorList>
    </citation>
    <scope>NUCLEOTIDE SEQUENCE [LARGE SCALE GENOMIC DNA]</scope>
    <source>
        <strain evidence="1 2">NBRC 102662</strain>
    </source>
</reference>
<accession>A0A2D0N4F5</accession>
<evidence type="ECO:0000313" key="1">
    <source>
        <dbReference type="EMBL" id="PHN03384.1"/>
    </source>
</evidence>
<proteinExistence type="predicted"/>
<organism evidence="1 2">
    <name type="scientific">Flavilitoribacter nigricans (strain ATCC 23147 / DSM 23189 / NBRC 102662 / NCIMB 1420 / SS-2)</name>
    <name type="common">Lewinella nigricans</name>
    <dbReference type="NCBI Taxonomy" id="1122177"/>
    <lineage>
        <taxon>Bacteria</taxon>
        <taxon>Pseudomonadati</taxon>
        <taxon>Bacteroidota</taxon>
        <taxon>Saprospiria</taxon>
        <taxon>Saprospirales</taxon>
        <taxon>Lewinellaceae</taxon>
        <taxon>Flavilitoribacter</taxon>
    </lineage>
</organism>
<dbReference type="EMBL" id="PDUD01000032">
    <property type="protein sequence ID" value="PHN03384.1"/>
    <property type="molecule type" value="Genomic_DNA"/>
</dbReference>
<comment type="caution">
    <text evidence="1">The sequence shown here is derived from an EMBL/GenBank/DDBJ whole genome shotgun (WGS) entry which is preliminary data.</text>
</comment>
<name>A0A2D0N4F5_FLAN2</name>
<dbReference type="Proteomes" id="UP000223913">
    <property type="component" value="Unassembled WGS sequence"/>
</dbReference>